<reference evidence="2" key="1">
    <citation type="submission" date="2020-03" db="EMBL/GenBank/DDBJ databases">
        <authorList>
            <person name="Weist P."/>
        </authorList>
    </citation>
    <scope>NUCLEOTIDE SEQUENCE</scope>
</reference>
<sequence length="221" mass="23920">MTGAVAAPNPVWGHRDSLQSGPEDEEVGGQRTIAEPREREEGPAELMRCCLAGLTAHAHDNPRPWEDQAGEGRGHGGNPACRSVPLISSPLGGTAENSTSRGLRWVFHDAMSPVDRHNAVSHCDTLLQHVHYLTAQAPAAQAHHPVTVWTRREQHREILALEREQGVGGEGGGSNVGGTLLVRWQLGQLATDWYPQLALARVNSAWKPISAHSPPVCHTIR</sequence>
<keyword evidence="3" id="KW-1185">Reference proteome</keyword>
<comment type="caution">
    <text evidence="2">The sequence shown here is derived from an EMBL/GenBank/DDBJ whole genome shotgun (WGS) entry which is preliminary data.</text>
</comment>
<evidence type="ECO:0000256" key="1">
    <source>
        <dbReference type="SAM" id="MobiDB-lite"/>
    </source>
</evidence>
<dbReference type="EMBL" id="CADEAL010004146">
    <property type="protein sequence ID" value="CAB1452846.1"/>
    <property type="molecule type" value="Genomic_DNA"/>
</dbReference>
<dbReference type="Proteomes" id="UP001153269">
    <property type="component" value="Unassembled WGS sequence"/>
</dbReference>
<evidence type="ECO:0000313" key="2">
    <source>
        <dbReference type="EMBL" id="CAB1452846.1"/>
    </source>
</evidence>
<feature type="region of interest" description="Disordered" evidence="1">
    <location>
        <begin position="1"/>
        <end position="42"/>
    </location>
</feature>
<feature type="region of interest" description="Disordered" evidence="1">
    <location>
        <begin position="57"/>
        <end position="95"/>
    </location>
</feature>
<evidence type="ECO:0000313" key="3">
    <source>
        <dbReference type="Proteomes" id="UP001153269"/>
    </source>
</evidence>
<gene>
    <name evidence="2" type="ORF">PLEPLA_LOCUS40596</name>
</gene>
<accession>A0A9N7VR53</accession>
<name>A0A9N7VR53_PLEPL</name>
<dbReference type="AlphaFoldDB" id="A0A9N7VR53"/>
<protein>
    <submittedName>
        <fullName evidence="2">Uncharacterized protein</fullName>
    </submittedName>
</protein>
<organism evidence="2 3">
    <name type="scientific">Pleuronectes platessa</name>
    <name type="common">European plaice</name>
    <dbReference type="NCBI Taxonomy" id="8262"/>
    <lineage>
        <taxon>Eukaryota</taxon>
        <taxon>Metazoa</taxon>
        <taxon>Chordata</taxon>
        <taxon>Craniata</taxon>
        <taxon>Vertebrata</taxon>
        <taxon>Euteleostomi</taxon>
        <taxon>Actinopterygii</taxon>
        <taxon>Neopterygii</taxon>
        <taxon>Teleostei</taxon>
        <taxon>Neoteleostei</taxon>
        <taxon>Acanthomorphata</taxon>
        <taxon>Carangaria</taxon>
        <taxon>Pleuronectiformes</taxon>
        <taxon>Pleuronectoidei</taxon>
        <taxon>Pleuronectidae</taxon>
        <taxon>Pleuronectes</taxon>
    </lineage>
</organism>
<proteinExistence type="predicted"/>
<feature type="compositionally biased region" description="Basic and acidic residues" evidence="1">
    <location>
        <begin position="57"/>
        <end position="74"/>
    </location>
</feature>